<dbReference type="GO" id="GO:0003714">
    <property type="term" value="F:transcription corepressor activity"/>
    <property type="evidence" value="ECO:0007669"/>
    <property type="project" value="TreeGrafter"/>
</dbReference>
<dbReference type="Pfam" id="PF12927">
    <property type="entry name" value="DUF3835"/>
    <property type="match status" value="1"/>
</dbReference>
<keyword evidence="4" id="KW-1185">Reference proteome</keyword>
<dbReference type="GO" id="GO:0019212">
    <property type="term" value="F:phosphatase inhibitor activity"/>
    <property type="evidence" value="ECO:0007669"/>
    <property type="project" value="TreeGrafter"/>
</dbReference>
<dbReference type="AlphaFoldDB" id="A0AAD9HZ60"/>
<dbReference type="GO" id="GO:0000122">
    <property type="term" value="P:negative regulation of transcription by RNA polymerase II"/>
    <property type="evidence" value="ECO:0007669"/>
    <property type="project" value="TreeGrafter"/>
</dbReference>
<dbReference type="Pfam" id="PF13758">
    <property type="entry name" value="Prefoldin_3"/>
    <property type="match status" value="1"/>
</dbReference>
<evidence type="ECO:0000259" key="2">
    <source>
        <dbReference type="Pfam" id="PF12927"/>
    </source>
</evidence>
<feature type="region of interest" description="Disordered" evidence="1">
    <location>
        <begin position="213"/>
        <end position="242"/>
    </location>
</feature>
<evidence type="ECO:0000313" key="4">
    <source>
        <dbReference type="Proteomes" id="UP001217918"/>
    </source>
</evidence>
<dbReference type="EMBL" id="JAQQPM010000002">
    <property type="protein sequence ID" value="KAK2068273.1"/>
    <property type="molecule type" value="Genomic_DNA"/>
</dbReference>
<feature type="compositionally biased region" description="Basic and acidic residues" evidence="1">
    <location>
        <begin position="17"/>
        <end position="35"/>
    </location>
</feature>
<feature type="compositionally biased region" description="Basic residues" evidence="1">
    <location>
        <begin position="581"/>
        <end position="593"/>
    </location>
</feature>
<sequence length="593" mass="66846">MQDAFAESLLEATQRGAAERPKLRTGDANSRREELLNQAQDDPAPGALWRQRPGQIHIDEVDEFLETTLEDIGLATKDIGDRIDLLKLPMDNMDTFEHMLEDRSFRLQILDGNQKIEHIVSRTLIGLAQSFQDVKEGLQSTREFTLYLNEQQNGQWCQDRPDVIDIYKAMRGNTDGWYNAFLDLQTKGNALKALIGKLNRMVADIERLAGEVSRRTRDSIQPDTTSPDLSPTPQLGPTLLLPTPHSDLQYFRPVQASPHSPLQQRPHSSHTSRNMHMQLNTRNLPSAMGMSTLSSVTTMTNDTGTSAGVKTLKKKRSAFGWLKKAFSLDENERAVFEAKKREQAPNLHIQTLEEKVATLRASLSHWQQWYLDYAALKEEIENLPANHDEKRKLLARIRRDFEGDVLTRKELNELMGKHDLKEPATIVNLLARRIDYVDQNVATLDKLLRAEEERLAAATIVANPDGGTDEETGLPITDIIEELDEDGNVVNSRLQRGHEAAPKILDALKQAGVEDASSIVERQVNVEAKEPDGMDDALMYQAAAAEYNRLRNRMIQKQGGFVKPDESPYAPLDEEDGGPKRVSRFKAARLARQ</sequence>
<dbReference type="InterPro" id="IPR024325">
    <property type="entry name" value="DUF3835"/>
</dbReference>
<name>A0AAD9HZ60_9PEZI</name>
<accession>A0AAD9HZ60</accession>
<protein>
    <recommendedName>
        <fullName evidence="2">DUF3835 domain-containing protein</fullName>
    </recommendedName>
</protein>
<dbReference type="GO" id="GO:0003682">
    <property type="term" value="F:chromatin binding"/>
    <property type="evidence" value="ECO:0007669"/>
    <property type="project" value="TreeGrafter"/>
</dbReference>
<organism evidence="3 4">
    <name type="scientific">Phyllachora maydis</name>
    <dbReference type="NCBI Taxonomy" id="1825666"/>
    <lineage>
        <taxon>Eukaryota</taxon>
        <taxon>Fungi</taxon>
        <taxon>Dikarya</taxon>
        <taxon>Ascomycota</taxon>
        <taxon>Pezizomycotina</taxon>
        <taxon>Sordariomycetes</taxon>
        <taxon>Sordariomycetidae</taxon>
        <taxon>Phyllachorales</taxon>
        <taxon>Phyllachoraceae</taxon>
        <taxon>Phyllachora</taxon>
    </lineage>
</organism>
<dbReference type="Proteomes" id="UP001217918">
    <property type="component" value="Unassembled WGS sequence"/>
</dbReference>
<feature type="region of interest" description="Disordered" evidence="1">
    <location>
        <begin position="1"/>
        <end position="48"/>
    </location>
</feature>
<dbReference type="PANTHER" id="PTHR15111:SF0">
    <property type="entry name" value="UNCONVENTIONAL PREFOLDIN RPB5 INTERACTOR 1"/>
    <property type="match status" value="1"/>
</dbReference>
<dbReference type="InterPro" id="IPR039553">
    <property type="entry name" value="Prefoldin-like"/>
</dbReference>
<comment type="caution">
    <text evidence="3">The sequence shown here is derived from an EMBL/GenBank/DDBJ whole genome shotgun (WGS) entry which is preliminary data.</text>
</comment>
<feature type="compositionally biased region" description="Low complexity" evidence="1">
    <location>
        <begin position="221"/>
        <end position="242"/>
    </location>
</feature>
<reference evidence="3" key="1">
    <citation type="journal article" date="2023" name="Mol. Plant Microbe Interact.">
        <title>Elucidating the Obligate Nature and Biological Capacity of an Invasive Fungal Corn Pathogen.</title>
        <authorList>
            <person name="MacCready J.S."/>
            <person name="Roggenkamp E.M."/>
            <person name="Gdanetz K."/>
            <person name="Chilvers M.I."/>
        </authorList>
    </citation>
    <scope>NUCLEOTIDE SEQUENCE</scope>
    <source>
        <strain evidence="3">PM02</strain>
    </source>
</reference>
<dbReference type="InterPro" id="IPR052255">
    <property type="entry name" value="RNA_pol_II_subunit5-mediator"/>
</dbReference>
<dbReference type="PANTHER" id="PTHR15111">
    <property type="entry name" value="RNA POLYMERASE II SUBUNIT 5-MEDIATING PROTEIN NNX3"/>
    <property type="match status" value="1"/>
</dbReference>
<proteinExistence type="predicted"/>
<evidence type="ECO:0000256" key="1">
    <source>
        <dbReference type="SAM" id="MobiDB-lite"/>
    </source>
</evidence>
<feature type="domain" description="DUF3835" evidence="2">
    <location>
        <begin position="516"/>
        <end position="590"/>
    </location>
</feature>
<gene>
    <name evidence="3" type="ORF">P8C59_002921</name>
</gene>
<evidence type="ECO:0000313" key="3">
    <source>
        <dbReference type="EMBL" id="KAK2068273.1"/>
    </source>
</evidence>
<feature type="region of interest" description="Disordered" evidence="1">
    <location>
        <begin position="558"/>
        <end position="593"/>
    </location>
</feature>